<organism evidence="1 2">
    <name type="scientific">Roseobacter insulae</name>
    <dbReference type="NCBI Taxonomy" id="2859783"/>
    <lineage>
        <taxon>Bacteria</taxon>
        <taxon>Pseudomonadati</taxon>
        <taxon>Pseudomonadota</taxon>
        <taxon>Alphaproteobacteria</taxon>
        <taxon>Rhodobacterales</taxon>
        <taxon>Roseobacteraceae</taxon>
        <taxon>Roseobacter</taxon>
    </lineage>
</organism>
<gene>
    <name evidence="1" type="ORF">KX928_04700</name>
</gene>
<accession>A0A9X1K120</accession>
<dbReference type="Proteomes" id="UP001138661">
    <property type="component" value="Unassembled WGS sequence"/>
</dbReference>
<evidence type="ECO:0000313" key="1">
    <source>
        <dbReference type="EMBL" id="MBW4707083.1"/>
    </source>
</evidence>
<name>A0A9X1K120_9RHOB</name>
<dbReference type="RefSeq" id="WP_219499527.1">
    <property type="nucleotide sequence ID" value="NZ_JAHXDN010000001.1"/>
</dbReference>
<dbReference type="AlphaFoldDB" id="A0A9X1K120"/>
<proteinExistence type="predicted"/>
<dbReference type="EMBL" id="JAHXDN010000001">
    <property type="protein sequence ID" value="MBW4707083.1"/>
    <property type="molecule type" value="Genomic_DNA"/>
</dbReference>
<keyword evidence="2" id="KW-1185">Reference proteome</keyword>
<reference evidence="1" key="1">
    <citation type="submission" date="2021-07" db="EMBL/GenBank/DDBJ databases">
        <title>Roseobacter insulae sp. nov., isolated from a tidal flat.</title>
        <authorList>
            <person name="Park S."/>
            <person name="Yoon J.-H."/>
        </authorList>
    </citation>
    <scope>NUCLEOTIDE SEQUENCE</scope>
    <source>
        <strain evidence="1">YSTF-M11</strain>
    </source>
</reference>
<protein>
    <submittedName>
        <fullName evidence="1">Uncharacterized protein</fullName>
    </submittedName>
</protein>
<evidence type="ECO:0000313" key="2">
    <source>
        <dbReference type="Proteomes" id="UP001138661"/>
    </source>
</evidence>
<comment type="caution">
    <text evidence="1">The sequence shown here is derived from an EMBL/GenBank/DDBJ whole genome shotgun (WGS) entry which is preliminary data.</text>
</comment>
<sequence length="49" mass="5632">MERLNKTPAEAAKAPTKPSPVKAMIAWLVETDREFRVAQSMVDKTRQRF</sequence>